<dbReference type="PANTHER" id="PTHR38599:SF1">
    <property type="entry name" value="CUPIN DOMAIN PROTEIN (AFU_ORTHOLOGUE AFUA_3G13620)"/>
    <property type="match status" value="1"/>
</dbReference>
<dbReference type="OrthoDB" id="5793281at2759"/>
<evidence type="ECO:0000313" key="2">
    <source>
        <dbReference type="EMBL" id="KLT41085.1"/>
    </source>
</evidence>
<evidence type="ECO:0000259" key="1">
    <source>
        <dbReference type="Pfam" id="PF07883"/>
    </source>
</evidence>
<sequence length="128" mass="13484">MSAPTSLPNGATLQALYAHPLPNAPGLKIVAVKVTYEPGGYTVKHRHGAAFVAAVVLEGRVESGVNDAPPKTYGAGESWSENPGDWHTVSRNASATEPAEFVATFVCPVDQTEYVIFDCPACEVARDA</sequence>
<dbReference type="InterPro" id="IPR011051">
    <property type="entry name" value="RmlC_Cupin_sf"/>
</dbReference>
<name>A0A0J0XJ09_9TREE</name>
<organism evidence="2 3">
    <name type="scientific">Cutaneotrichosporon oleaginosum</name>
    <dbReference type="NCBI Taxonomy" id="879819"/>
    <lineage>
        <taxon>Eukaryota</taxon>
        <taxon>Fungi</taxon>
        <taxon>Dikarya</taxon>
        <taxon>Basidiomycota</taxon>
        <taxon>Agaricomycotina</taxon>
        <taxon>Tremellomycetes</taxon>
        <taxon>Trichosporonales</taxon>
        <taxon>Trichosporonaceae</taxon>
        <taxon>Cutaneotrichosporon</taxon>
    </lineage>
</organism>
<dbReference type="STRING" id="879819.A0A0J0XJ09"/>
<keyword evidence="3" id="KW-1185">Reference proteome</keyword>
<dbReference type="SUPFAM" id="SSF51182">
    <property type="entry name" value="RmlC-like cupins"/>
    <property type="match status" value="1"/>
</dbReference>
<dbReference type="CDD" id="cd02234">
    <property type="entry name" value="cupin_BLR7677-like"/>
    <property type="match status" value="1"/>
</dbReference>
<dbReference type="PANTHER" id="PTHR38599">
    <property type="entry name" value="CUPIN DOMAIN PROTEIN (AFU_ORTHOLOGUE AFUA_3G13620)"/>
    <property type="match status" value="1"/>
</dbReference>
<dbReference type="Gene3D" id="2.60.120.10">
    <property type="entry name" value="Jelly Rolls"/>
    <property type="match status" value="1"/>
</dbReference>
<dbReference type="AlphaFoldDB" id="A0A0J0XJ09"/>
<reference evidence="2 3" key="1">
    <citation type="submission" date="2015-03" db="EMBL/GenBank/DDBJ databases">
        <title>Genomics and transcriptomics of the oil-accumulating basidiomycete yeast T. oleaginosus allow insights into substrate utilization and the diverse evolutionary trajectories of mating systems in fungi.</title>
        <authorList>
            <consortium name="DOE Joint Genome Institute"/>
            <person name="Kourist R."/>
            <person name="Kracht O."/>
            <person name="Bracharz F."/>
            <person name="Lipzen A."/>
            <person name="Nolan M."/>
            <person name="Ohm R."/>
            <person name="Grigoriev I."/>
            <person name="Sun S."/>
            <person name="Heitman J."/>
            <person name="Bruck T."/>
            <person name="Nowrousian M."/>
        </authorList>
    </citation>
    <scope>NUCLEOTIDE SEQUENCE [LARGE SCALE GENOMIC DNA]</scope>
    <source>
        <strain evidence="2 3">IBC0246</strain>
    </source>
</reference>
<dbReference type="Proteomes" id="UP000053611">
    <property type="component" value="Unassembled WGS sequence"/>
</dbReference>
<proteinExistence type="predicted"/>
<evidence type="ECO:0000313" key="3">
    <source>
        <dbReference type="Proteomes" id="UP000053611"/>
    </source>
</evidence>
<dbReference type="Pfam" id="PF07883">
    <property type="entry name" value="Cupin_2"/>
    <property type="match status" value="1"/>
</dbReference>
<gene>
    <name evidence="2" type="ORF">CC85DRAFT_286777</name>
</gene>
<dbReference type="EMBL" id="KQ087223">
    <property type="protein sequence ID" value="KLT41085.1"/>
    <property type="molecule type" value="Genomic_DNA"/>
</dbReference>
<feature type="domain" description="Cupin type-2" evidence="1">
    <location>
        <begin position="34"/>
        <end position="104"/>
    </location>
</feature>
<accession>A0A0J0XJ09</accession>
<protein>
    <submittedName>
        <fullName evidence="2">RmlC-like cupin</fullName>
    </submittedName>
</protein>
<dbReference type="InterPro" id="IPR014710">
    <property type="entry name" value="RmlC-like_jellyroll"/>
</dbReference>
<dbReference type="InterPro" id="IPR013096">
    <property type="entry name" value="Cupin_2"/>
</dbReference>